<dbReference type="Proteomes" id="UP001163046">
    <property type="component" value="Unassembled WGS sequence"/>
</dbReference>
<name>A0A9W9ZFE9_9CNID</name>
<keyword evidence="2" id="KW-1185">Reference proteome</keyword>
<reference evidence="1" key="1">
    <citation type="submission" date="2023-01" db="EMBL/GenBank/DDBJ databases">
        <title>Genome assembly of the deep-sea coral Lophelia pertusa.</title>
        <authorList>
            <person name="Herrera S."/>
            <person name="Cordes E."/>
        </authorList>
    </citation>
    <scope>NUCLEOTIDE SEQUENCE</scope>
    <source>
        <strain evidence="1">USNM1676648</strain>
        <tissue evidence="1">Polyp</tissue>
    </source>
</reference>
<proteinExistence type="predicted"/>
<organism evidence="1 2">
    <name type="scientific">Desmophyllum pertusum</name>
    <dbReference type="NCBI Taxonomy" id="174260"/>
    <lineage>
        <taxon>Eukaryota</taxon>
        <taxon>Metazoa</taxon>
        <taxon>Cnidaria</taxon>
        <taxon>Anthozoa</taxon>
        <taxon>Hexacorallia</taxon>
        <taxon>Scleractinia</taxon>
        <taxon>Caryophylliina</taxon>
        <taxon>Caryophylliidae</taxon>
        <taxon>Desmophyllum</taxon>
    </lineage>
</organism>
<sequence>MKHDSIQCVSTDSIVSLEFPESENISSSHWQIKFEEVFYGLTFPLNEITGDEYDTTQVNTYDVFIINPSLEHVSKAKRSAADSENPSSVDFVVLVYSKDKAKYLGVPKRLFCAVLTTRASTMDIPPAILTTEYARQRPTKWNIWIFHLAFHKKGRT</sequence>
<dbReference type="AlphaFoldDB" id="A0A9W9ZFE9"/>
<comment type="caution">
    <text evidence="1">The sequence shown here is derived from an EMBL/GenBank/DDBJ whole genome shotgun (WGS) entry which is preliminary data.</text>
</comment>
<accession>A0A9W9ZFE9</accession>
<gene>
    <name evidence="1" type="ORF">OS493_011058</name>
</gene>
<evidence type="ECO:0000313" key="2">
    <source>
        <dbReference type="Proteomes" id="UP001163046"/>
    </source>
</evidence>
<evidence type="ECO:0000313" key="1">
    <source>
        <dbReference type="EMBL" id="KAJ7380335.1"/>
    </source>
</evidence>
<dbReference type="EMBL" id="MU826354">
    <property type="protein sequence ID" value="KAJ7380335.1"/>
    <property type="molecule type" value="Genomic_DNA"/>
</dbReference>
<protein>
    <submittedName>
        <fullName evidence="1">Uncharacterized protein</fullName>
    </submittedName>
</protein>